<dbReference type="SUPFAM" id="SSF109604">
    <property type="entry name" value="HD-domain/PDEase-like"/>
    <property type="match status" value="1"/>
</dbReference>
<evidence type="ECO:0000313" key="4">
    <source>
        <dbReference type="EMBL" id="WMD15369.1"/>
    </source>
</evidence>
<dbReference type="CDD" id="cd00077">
    <property type="entry name" value="HDc"/>
    <property type="match status" value="1"/>
</dbReference>
<evidence type="ECO:0000313" key="2">
    <source>
        <dbReference type="EMBL" id="CUP46406.1"/>
    </source>
</evidence>
<evidence type="ECO:0000313" key="5">
    <source>
        <dbReference type="Proteomes" id="UP000095564"/>
    </source>
</evidence>
<reference evidence="4" key="4">
    <citation type="submission" date="2023-08" db="EMBL/GenBank/DDBJ databases">
        <title>Complete Genome Sequences of butyrate producing Anaerostipes hadrus strains BA1 and GIF7 isolated from the terminal ileum of a healthy lean male.</title>
        <authorList>
            <person name="Low A."/>
            <person name="Sheludchenko M."/>
            <person name="Cheng H.E."/>
            <person name="Koh X.Q."/>
            <person name="Lee J."/>
        </authorList>
    </citation>
    <scope>NUCLEOTIDE SEQUENCE</scope>
    <source>
        <strain evidence="4">BA1</strain>
    </source>
</reference>
<keyword evidence="6" id="KW-1185">Reference proteome</keyword>
<reference evidence="3 6" key="2">
    <citation type="journal article" date="2020" name="Cell Host Microbe">
        <title>Functional and Genomic Variation between Human-Derived Isolates of Lachnospiraceae Reveals Inter- and Intra-Species Diversity.</title>
        <authorList>
            <person name="Sorbara M.T."/>
            <person name="Littmann E.R."/>
            <person name="Fontana E."/>
            <person name="Moody T.U."/>
            <person name="Kohout C.E."/>
            <person name="Gjonbalaj M."/>
            <person name="Eaton V."/>
            <person name="Seok R."/>
            <person name="Leiner I.M."/>
            <person name="Pamer E.G."/>
        </authorList>
    </citation>
    <scope>NUCLEOTIDE SEQUENCE [LARGE SCALE GENOMIC DNA]</scope>
    <source>
        <strain evidence="3 6">MSK.14.57</strain>
    </source>
</reference>
<reference evidence="2 5" key="1">
    <citation type="submission" date="2015-09" db="EMBL/GenBank/DDBJ databases">
        <authorList>
            <consortium name="Pathogen Informatics"/>
        </authorList>
    </citation>
    <scope>NUCLEOTIDE SEQUENCE [LARGE SCALE GENOMIC DNA]</scope>
    <source>
        <strain evidence="2 5">2789STDY5834908</strain>
    </source>
</reference>
<dbReference type="Pfam" id="PF13487">
    <property type="entry name" value="HD_5"/>
    <property type="match status" value="1"/>
</dbReference>
<feature type="domain" description="HD-GYP" evidence="1">
    <location>
        <begin position="1"/>
        <end position="172"/>
    </location>
</feature>
<dbReference type="RefSeq" id="WP_055159831.1">
    <property type="nucleotide sequence ID" value="NZ_BAABXM010000001.1"/>
</dbReference>
<proteinExistence type="predicted"/>
<keyword evidence="2" id="KW-0378">Hydrolase</keyword>
<dbReference type="AlphaFoldDB" id="A0A174FGU8"/>
<evidence type="ECO:0000313" key="3">
    <source>
        <dbReference type="EMBL" id="NSJ81107.1"/>
    </source>
</evidence>
<dbReference type="PANTHER" id="PTHR45228">
    <property type="entry name" value="CYCLIC DI-GMP PHOSPHODIESTERASE TM_0186-RELATED"/>
    <property type="match status" value="1"/>
</dbReference>
<evidence type="ECO:0000313" key="6">
    <source>
        <dbReference type="Proteomes" id="UP001644750"/>
    </source>
</evidence>
<gene>
    <name evidence="2" type="primary">rpfG_2</name>
    <name evidence="2" type="ORF">ERS852520_01406</name>
    <name evidence="3" type="ORF">G5A72_16325</name>
    <name evidence="4" type="ORF">RBI15_08235</name>
</gene>
<accession>A0A174FGU8</accession>
<dbReference type="InterPro" id="IPR052020">
    <property type="entry name" value="Cyclic_di-GMP/3'3'-cGAMP_PDE"/>
</dbReference>
<dbReference type="PROSITE" id="PS51832">
    <property type="entry name" value="HD_GYP"/>
    <property type="match status" value="1"/>
</dbReference>
<organism evidence="2 5">
    <name type="scientific">Anaerostipes hadrus</name>
    <dbReference type="NCBI Taxonomy" id="649756"/>
    <lineage>
        <taxon>Bacteria</taxon>
        <taxon>Bacillati</taxon>
        <taxon>Bacillota</taxon>
        <taxon>Clostridia</taxon>
        <taxon>Lachnospirales</taxon>
        <taxon>Lachnospiraceae</taxon>
        <taxon>Anaerostipes</taxon>
    </lineage>
</organism>
<dbReference type="Proteomes" id="UP001644750">
    <property type="component" value="Unassembled WGS sequence"/>
</dbReference>
<dbReference type="OrthoDB" id="9804747at2"/>
<dbReference type="Proteomes" id="UP001243496">
    <property type="component" value="Chromosome"/>
</dbReference>
<reference evidence="3" key="3">
    <citation type="submission" date="2020-02" db="EMBL/GenBank/DDBJ databases">
        <authorList>
            <person name="Littmann E."/>
            <person name="Sorbara M."/>
        </authorList>
    </citation>
    <scope>NUCLEOTIDE SEQUENCE</scope>
    <source>
        <strain evidence="3">MSK.14.57</strain>
    </source>
</reference>
<dbReference type="InterPro" id="IPR037522">
    <property type="entry name" value="HD_GYP_dom"/>
</dbReference>
<protein>
    <submittedName>
        <fullName evidence="2">Cyclic di-GMP phosphodiesterase response regulator RpfG</fullName>
        <ecNumber evidence="2">3.1.4.52</ecNumber>
    </submittedName>
    <submittedName>
        <fullName evidence="4">HD domain-containing phosphohydrolase</fullName>
    </submittedName>
    <submittedName>
        <fullName evidence="3">HD domain-containing protein</fullName>
    </submittedName>
</protein>
<sequence length="172" mass="19864">MSHIDDTSQLTRKLLLYMDLGLANNEIQLIAEAAKYHDIGKIYIPDHILYKPGELTKEEYKIVQQHTVIGHDMIMNSNLNRELKKYAAEIALHHHERIDGSGYPDNLLGKEIKDWIQVVALADVYTALRSKRVYKPAYSKEKAVQIILDGGCGEFPKEYLTKFQEYLTKRVF</sequence>
<dbReference type="GeneID" id="92741372"/>
<dbReference type="EC" id="3.1.4.52" evidence="2"/>
<dbReference type="PANTHER" id="PTHR45228:SF8">
    <property type="entry name" value="TWO-COMPONENT RESPONSE REGULATOR-RELATED"/>
    <property type="match status" value="1"/>
</dbReference>
<dbReference type="Proteomes" id="UP000095564">
    <property type="component" value="Unassembled WGS sequence"/>
</dbReference>
<evidence type="ECO:0000259" key="1">
    <source>
        <dbReference type="PROSITE" id="PS51832"/>
    </source>
</evidence>
<dbReference type="EMBL" id="JAAITB010000069">
    <property type="protein sequence ID" value="NSJ81107.1"/>
    <property type="molecule type" value="Genomic_DNA"/>
</dbReference>
<dbReference type="EMBL" id="CP132968">
    <property type="protein sequence ID" value="WMD15369.1"/>
    <property type="molecule type" value="Genomic_DNA"/>
</dbReference>
<dbReference type="EMBL" id="CZAU01000012">
    <property type="protein sequence ID" value="CUP46406.1"/>
    <property type="molecule type" value="Genomic_DNA"/>
</dbReference>
<name>A0A174FGU8_ANAHA</name>
<dbReference type="Gene3D" id="1.10.3210.10">
    <property type="entry name" value="Hypothetical protein af1432"/>
    <property type="match status" value="1"/>
</dbReference>
<dbReference type="InterPro" id="IPR003607">
    <property type="entry name" value="HD/PDEase_dom"/>
</dbReference>
<dbReference type="GO" id="GO:0071111">
    <property type="term" value="F:cyclic-guanylate-specific phosphodiesterase activity"/>
    <property type="evidence" value="ECO:0007669"/>
    <property type="project" value="UniProtKB-EC"/>
</dbReference>